<dbReference type="EMBL" id="BMNK01000018">
    <property type="protein sequence ID" value="GGP15192.1"/>
    <property type="molecule type" value="Genomic_DNA"/>
</dbReference>
<dbReference type="Proteomes" id="UP000660745">
    <property type="component" value="Unassembled WGS sequence"/>
</dbReference>
<dbReference type="InterPro" id="IPR020476">
    <property type="entry name" value="Nudix_hydrolase"/>
</dbReference>
<gene>
    <name evidence="6" type="ORF">GCM10012278_73950</name>
</gene>
<dbReference type="SUPFAM" id="SSF55811">
    <property type="entry name" value="Nudix"/>
    <property type="match status" value="1"/>
</dbReference>
<keyword evidence="3 4" id="KW-0378">Hydrolase</keyword>
<dbReference type="AlphaFoldDB" id="A0A918E8P8"/>
<comment type="cofactor">
    <cofactor evidence="1">
        <name>Mg(2+)</name>
        <dbReference type="ChEBI" id="CHEBI:18420"/>
    </cofactor>
</comment>
<dbReference type="PANTHER" id="PTHR11839">
    <property type="entry name" value="UDP/ADP-SUGAR PYROPHOSPHATASE"/>
    <property type="match status" value="1"/>
</dbReference>
<feature type="domain" description="Nudix hydrolase" evidence="5">
    <location>
        <begin position="38"/>
        <end position="170"/>
    </location>
</feature>
<reference evidence="6" key="1">
    <citation type="journal article" date="2014" name="Int. J. Syst. Evol. Microbiol.">
        <title>Complete genome sequence of Corynebacterium casei LMG S-19264T (=DSM 44701T), isolated from a smear-ripened cheese.</title>
        <authorList>
            <consortium name="US DOE Joint Genome Institute (JGI-PGF)"/>
            <person name="Walter F."/>
            <person name="Albersmeier A."/>
            <person name="Kalinowski J."/>
            <person name="Ruckert C."/>
        </authorList>
    </citation>
    <scope>NUCLEOTIDE SEQUENCE</scope>
    <source>
        <strain evidence="6">CGMCC 4.7430</strain>
    </source>
</reference>
<evidence type="ECO:0000313" key="7">
    <source>
        <dbReference type="Proteomes" id="UP000660745"/>
    </source>
</evidence>
<evidence type="ECO:0000256" key="3">
    <source>
        <dbReference type="ARBA" id="ARBA00022801"/>
    </source>
</evidence>
<organism evidence="6 7">
    <name type="scientific">Nonomuraea glycinis</name>
    <dbReference type="NCBI Taxonomy" id="2047744"/>
    <lineage>
        <taxon>Bacteria</taxon>
        <taxon>Bacillati</taxon>
        <taxon>Actinomycetota</taxon>
        <taxon>Actinomycetes</taxon>
        <taxon>Streptosporangiales</taxon>
        <taxon>Streptosporangiaceae</taxon>
        <taxon>Nonomuraea</taxon>
    </lineage>
</organism>
<reference evidence="6" key="2">
    <citation type="submission" date="2020-09" db="EMBL/GenBank/DDBJ databases">
        <authorList>
            <person name="Sun Q."/>
            <person name="Zhou Y."/>
        </authorList>
    </citation>
    <scope>NUCLEOTIDE SEQUENCE</scope>
    <source>
        <strain evidence="6">CGMCC 4.7430</strain>
    </source>
</reference>
<comment type="similarity">
    <text evidence="2 4">Belongs to the Nudix hydrolase family.</text>
</comment>
<dbReference type="PROSITE" id="PS00893">
    <property type="entry name" value="NUDIX_BOX"/>
    <property type="match status" value="1"/>
</dbReference>
<dbReference type="GO" id="GO:0016462">
    <property type="term" value="F:pyrophosphatase activity"/>
    <property type="evidence" value="ECO:0007669"/>
    <property type="project" value="UniProtKB-ARBA"/>
</dbReference>
<dbReference type="Pfam" id="PF00293">
    <property type="entry name" value="NUDIX"/>
    <property type="match status" value="1"/>
</dbReference>
<evidence type="ECO:0000256" key="4">
    <source>
        <dbReference type="RuleBase" id="RU003476"/>
    </source>
</evidence>
<dbReference type="GO" id="GO:0006753">
    <property type="term" value="P:nucleoside phosphate metabolic process"/>
    <property type="evidence" value="ECO:0007669"/>
    <property type="project" value="TreeGrafter"/>
</dbReference>
<dbReference type="RefSeq" id="WP_189143407.1">
    <property type="nucleotide sequence ID" value="NZ_BMNK01000018.1"/>
</dbReference>
<dbReference type="CDD" id="cd03424">
    <property type="entry name" value="NUDIX_ADPRase_Nudt5_UGPPase_Nudt14"/>
    <property type="match status" value="1"/>
</dbReference>
<proteinExistence type="inferred from homology"/>
<protein>
    <submittedName>
        <fullName evidence="6">ADP-ribose pyrophosphatase</fullName>
    </submittedName>
</protein>
<comment type="caution">
    <text evidence="6">The sequence shown here is derived from an EMBL/GenBank/DDBJ whole genome shotgun (WGS) entry which is preliminary data.</text>
</comment>
<dbReference type="PRINTS" id="PR00502">
    <property type="entry name" value="NUDIXFAMILY"/>
</dbReference>
<dbReference type="Gene3D" id="3.90.79.10">
    <property type="entry name" value="Nucleoside Triphosphate Pyrophosphohydrolase"/>
    <property type="match status" value="1"/>
</dbReference>
<evidence type="ECO:0000256" key="1">
    <source>
        <dbReference type="ARBA" id="ARBA00001946"/>
    </source>
</evidence>
<dbReference type="InterPro" id="IPR020084">
    <property type="entry name" value="NUDIX_hydrolase_CS"/>
</dbReference>
<evidence type="ECO:0000313" key="6">
    <source>
        <dbReference type="EMBL" id="GGP15192.1"/>
    </source>
</evidence>
<evidence type="ECO:0000256" key="2">
    <source>
        <dbReference type="ARBA" id="ARBA00005582"/>
    </source>
</evidence>
<dbReference type="PANTHER" id="PTHR11839:SF18">
    <property type="entry name" value="NUDIX HYDROLASE DOMAIN-CONTAINING PROTEIN"/>
    <property type="match status" value="1"/>
</dbReference>
<dbReference type="InterPro" id="IPR015797">
    <property type="entry name" value="NUDIX_hydrolase-like_dom_sf"/>
</dbReference>
<dbReference type="InterPro" id="IPR000086">
    <property type="entry name" value="NUDIX_hydrolase_dom"/>
</dbReference>
<evidence type="ECO:0000259" key="5">
    <source>
        <dbReference type="PROSITE" id="PS51462"/>
    </source>
</evidence>
<accession>A0A918E8P8</accession>
<dbReference type="PROSITE" id="PS51462">
    <property type="entry name" value="NUDIX"/>
    <property type="match status" value="1"/>
</dbReference>
<sequence>MSKFKRVSRKVAYENQWISVFEDVIKRAEGEGIYAVVKRPDAVTICVSSPSGLILMLNSFRYPTGEWSLELPMGAIDAGETPEAAAARELREETGVVDAGLTLAGCFYALPGLSDQRVYVFTASAAEESLRSADPAAREEDLGRAAYIPELEISDLIKQGHITDSLTLCSLFFSGVHIARNLSGPGS</sequence>
<name>A0A918E8P8_9ACTN</name>
<keyword evidence="7" id="KW-1185">Reference proteome</keyword>
<dbReference type="GO" id="GO:0019693">
    <property type="term" value="P:ribose phosphate metabolic process"/>
    <property type="evidence" value="ECO:0007669"/>
    <property type="project" value="TreeGrafter"/>
</dbReference>
<dbReference type="GO" id="GO:0005829">
    <property type="term" value="C:cytosol"/>
    <property type="evidence" value="ECO:0007669"/>
    <property type="project" value="TreeGrafter"/>
</dbReference>